<reference evidence="2" key="1">
    <citation type="submission" date="2023-07" db="EMBL/GenBank/DDBJ databases">
        <title>Black Yeasts Isolated from many extreme environments.</title>
        <authorList>
            <person name="Coleine C."/>
            <person name="Stajich J.E."/>
            <person name="Selbmann L."/>
        </authorList>
    </citation>
    <scope>NUCLEOTIDE SEQUENCE</scope>
    <source>
        <strain evidence="2">CCFEE 5485</strain>
    </source>
</reference>
<dbReference type="Proteomes" id="UP001274830">
    <property type="component" value="Unassembled WGS sequence"/>
</dbReference>
<dbReference type="Gene3D" id="3.30.420.40">
    <property type="match status" value="2"/>
</dbReference>
<dbReference type="CDD" id="cd10170">
    <property type="entry name" value="ASKHA_NBD_HSP70"/>
    <property type="match status" value="1"/>
</dbReference>
<protein>
    <submittedName>
        <fullName evidence="2">Uncharacterized protein</fullName>
    </submittedName>
</protein>
<feature type="region of interest" description="Disordered" evidence="1">
    <location>
        <begin position="532"/>
        <end position="551"/>
    </location>
</feature>
<dbReference type="Gene3D" id="3.90.640.10">
    <property type="entry name" value="Actin, Chain A, domain 4"/>
    <property type="match status" value="1"/>
</dbReference>
<sequence length="551" mass="62167">MAAVPPHHIKCCLDLGTWKCTWAYVLCQEDGTHIGSPQMLRIEGMGHEIRGTGTWLEDGRFVFGNELLAMENENPQIKSRITSFFKLGLYKSGGTKGWRERLEEQLKMFEPRKTLSDFYEAAFRALMATFDREMVQNAKSYFTAAYGADLIAGLPRKVYVSRPQVFDLEARRTMMQAAKQAGLEFVFLASEPHNVLAHLVDSMVKKLCEIRAQLGDGTTISIVDAGSGTVDLVLYECKGLTAHSQVDAEREEAGVGCGSAEVDELVFEEVLDDLLNLKGMAFEDMAMVLGQEPRVVRRTVFDSIERCKKEFPTRTKQSIAIDGAPGCDDWVIKLEKRHFTRAFDFVIGQIMLVIDKITRETQKVNLMEVTGGLATNAYFMDALRQRYEPGMEVVSPNQDHQQCHSVALGALYRHPNIEMCTLPTSHGYAAIRNEVFDYYEKHQDTCWYDKSGELQYDEDSGFSTPGGMDQVYDRLFTLIPKGANLGQLRESPVVWEMLINDVDYKKRWSAPNSYYWIADSWTVRVAEKLMETSPMASSHGPPSTYALTLTS</sequence>
<dbReference type="PANTHER" id="PTHR42749:SF1">
    <property type="entry name" value="CELL SHAPE-DETERMINING PROTEIN MREB"/>
    <property type="match status" value="1"/>
</dbReference>
<dbReference type="AlphaFoldDB" id="A0AAE0WLF0"/>
<dbReference type="EMBL" id="JAUTXT010000023">
    <property type="protein sequence ID" value="KAK3673855.1"/>
    <property type="molecule type" value="Genomic_DNA"/>
</dbReference>
<name>A0AAE0WLF0_9PEZI</name>
<comment type="caution">
    <text evidence="2">The sequence shown here is derived from an EMBL/GenBank/DDBJ whole genome shotgun (WGS) entry which is preliminary data.</text>
</comment>
<organism evidence="2 3">
    <name type="scientific">Recurvomyces mirabilis</name>
    <dbReference type="NCBI Taxonomy" id="574656"/>
    <lineage>
        <taxon>Eukaryota</taxon>
        <taxon>Fungi</taxon>
        <taxon>Dikarya</taxon>
        <taxon>Ascomycota</taxon>
        <taxon>Pezizomycotina</taxon>
        <taxon>Dothideomycetes</taxon>
        <taxon>Dothideomycetidae</taxon>
        <taxon>Mycosphaerellales</taxon>
        <taxon>Teratosphaeriaceae</taxon>
        <taxon>Recurvomyces</taxon>
    </lineage>
</organism>
<dbReference type="InterPro" id="IPR043129">
    <property type="entry name" value="ATPase_NBD"/>
</dbReference>
<proteinExistence type="predicted"/>
<accession>A0AAE0WLF0</accession>
<gene>
    <name evidence="2" type="ORF">LTR78_006410</name>
</gene>
<dbReference type="PANTHER" id="PTHR42749">
    <property type="entry name" value="CELL SHAPE-DETERMINING PROTEIN MREB"/>
    <property type="match status" value="1"/>
</dbReference>
<keyword evidence="3" id="KW-1185">Reference proteome</keyword>
<dbReference type="SUPFAM" id="SSF53067">
    <property type="entry name" value="Actin-like ATPase domain"/>
    <property type="match status" value="2"/>
</dbReference>
<evidence type="ECO:0000313" key="3">
    <source>
        <dbReference type="Proteomes" id="UP001274830"/>
    </source>
</evidence>
<evidence type="ECO:0000313" key="2">
    <source>
        <dbReference type="EMBL" id="KAK3673855.1"/>
    </source>
</evidence>
<evidence type="ECO:0000256" key="1">
    <source>
        <dbReference type="SAM" id="MobiDB-lite"/>
    </source>
</evidence>